<evidence type="ECO:0000256" key="3">
    <source>
        <dbReference type="ARBA" id="ARBA00022692"/>
    </source>
</evidence>
<organism evidence="9 10">
    <name type="scientific">Actinomadura viridis</name>
    <dbReference type="NCBI Taxonomy" id="58110"/>
    <lineage>
        <taxon>Bacteria</taxon>
        <taxon>Bacillati</taxon>
        <taxon>Actinomycetota</taxon>
        <taxon>Actinomycetes</taxon>
        <taxon>Streptosporangiales</taxon>
        <taxon>Thermomonosporaceae</taxon>
        <taxon>Actinomadura</taxon>
    </lineage>
</organism>
<dbReference type="Proteomes" id="UP000614047">
    <property type="component" value="Unassembled WGS sequence"/>
</dbReference>
<evidence type="ECO:0000256" key="4">
    <source>
        <dbReference type="ARBA" id="ARBA00022989"/>
    </source>
</evidence>
<evidence type="ECO:0000313" key="9">
    <source>
        <dbReference type="EMBL" id="MBG6086528.1"/>
    </source>
</evidence>
<evidence type="ECO:0000256" key="5">
    <source>
        <dbReference type="ARBA" id="ARBA00023136"/>
    </source>
</evidence>
<feature type="transmembrane region" description="Helical" evidence="7">
    <location>
        <begin position="292"/>
        <end position="313"/>
    </location>
</feature>
<evidence type="ECO:0000313" key="10">
    <source>
        <dbReference type="Proteomes" id="UP000614047"/>
    </source>
</evidence>
<feature type="transmembrane region" description="Helical" evidence="7">
    <location>
        <begin position="44"/>
        <end position="71"/>
    </location>
</feature>
<proteinExistence type="predicted"/>
<evidence type="ECO:0000256" key="1">
    <source>
        <dbReference type="ARBA" id="ARBA00004162"/>
    </source>
</evidence>
<feature type="transmembrane region" description="Helical" evidence="7">
    <location>
        <begin position="263"/>
        <end position="280"/>
    </location>
</feature>
<dbReference type="RefSeq" id="WP_197009519.1">
    <property type="nucleotide sequence ID" value="NZ_BAABES010000013.1"/>
</dbReference>
<keyword evidence="2" id="KW-1003">Cell membrane</keyword>
<evidence type="ECO:0000256" key="7">
    <source>
        <dbReference type="SAM" id="Phobius"/>
    </source>
</evidence>
<sequence length="462" mass="47123">MASMADEENVNPAGAPSRLARVTEGRVLGGVCTGLGRYTRIDPVVFRVGFAILVLVHGQGVLLYIAAVLVMPAAPDRPAVLEQLFRRRFDGPGALSILGALLCASVAFSLVGTGLMGPGASSDALALLTVSGVVLMVAHARGVDLVAAARSFPERLQGHQPGPERPADTSAGRPAGASQAPGASFGKGPVSLDKMDVPGRSGGGLPEGMIDLATLSRPRGGAGRGRDRVSDPVPDGRPGAPVTPGPSGAQAVPLDKGCGKHPALTSVTLLAAMAAAAAVFPVARTQPGPEAVMIMSATALAVVGAGLLAGGWFRARGLATVGTLLTCSLLTTAVAAEAPPGARWGEVEWRPVDATRTQQHYKVAAGVGRLDLSALPLRPGQRMTVNAEVVFGGLRVTVPAAARVEIDARVGLGDLDLPGRTISGPSAKVDHVLEPENPETRNPPVIALRIRGRIGDVRVTRA</sequence>
<keyword evidence="4 7" id="KW-1133">Transmembrane helix</keyword>
<gene>
    <name evidence="9" type="ORF">IW256_000641</name>
</gene>
<name>A0A931DGX2_9ACTN</name>
<keyword evidence="10" id="KW-1185">Reference proteome</keyword>
<dbReference type="GO" id="GO:0005886">
    <property type="term" value="C:plasma membrane"/>
    <property type="evidence" value="ECO:0007669"/>
    <property type="project" value="UniProtKB-SubCell"/>
</dbReference>
<keyword evidence="3 7" id="KW-0812">Transmembrane</keyword>
<dbReference type="InterPro" id="IPR007168">
    <property type="entry name" value="Phageshock_PspC_N"/>
</dbReference>
<dbReference type="PANTHER" id="PTHR33885:SF3">
    <property type="entry name" value="PHAGE SHOCK PROTEIN C"/>
    <property type="match status" value="1"/>
</dbReference>
<dbReference type="PANTHER" id="PTHR33885">
    <property type="entry name" value="PHAGE SHOCK PROTEIN C"/>
    <property type="match status" value="1"/>
</dbReference>
<evidence type="ECO:0000256" key="2">
    <source>
        <dbReference type="ARBA" id="ARBA00022475"/>
    </source>
</evidence>
<protein>
    <submittedName>
        <fullName evidence="9">Phage shock protein PspC (Stress-responsive transcriptional regulator)</fullName>
    </submittedName>
</protein>
<feature type="domain" description="Phage shock protein PspC N-terminal" evidence="8">
    <location>
        <begin position="18"/>
        <end position="73"/>
    </location>
</feature>
<dbReference type="AlphaFoldDB" id="A0A931DGX2"/>
<accession>A0A931DGX2</accession>
<evidence type="ECO:0000256" key="6">
    <source>
        <dbReference type="SAM" id="MobiDB-lite"/>
    </source>
</evidence>
<comment type="caution">
    <text evidence="9">The sequence shown here is derived from an EMBL/GenBank/DDBJ whole genome shotgun (WGS) entry which is preliminary data.</text>
</comment>
<comment type="subcellular location">
    <subcellularLocation>
        <location evidence="1">Cell membrane</location>
        <topology evidence="1">Single-pass membrane protein</topology>
    </subcellularLocation>
</comment>
<feature type="transmembrane region" description="Helical" evidence="7">
    <location>
        <begin position="92"/>
        <end position="112"/>
    </location>
</feature>
<dbReference type="EMBL" id="JADOUA010000001">
    <property type="protein sequence ID" value="MBG6086528.1"/>
    <property type="molecule type" value="Genomic_DNA"/>
</dbReference>
<dbReference type="Pfam" id="PF04024">
    <property type="entry name" value="PspC"/>
    <property type="match status" value="1"/>
</dbReference>
<evidence type="ECO:0000259" key="8">
    <source>
        <dbReference type="Pfam" id="PF04024"/>
    </source>
</evidence>
<feature type="region of interest" description="Disordered" evidence="6">
    <location>
        <begin position="154"/>
        <end position="252"/>
    </location>
</feature>
<feature type="transmembrane region" description="Helical" evidence="7">
    <location>
        <begin position="124"/>
        <end position="147"/>
    </location>
</feature>
<dbReference type="InterPro" id="IPR052027">
    <property type="entry name" value="PspC"/>
</dbReference>
<keyword evidence="5 7" id="KW-0472">Membrane</keyword>
<reference evidence="9" key="1">
    <citation type="submission" date="2020-11" db="EMBL/GenBank/DDBJ databases">
        <title>Sequencing the genomes of 1000 actinobacteria strains.</title>
        <authorList>
            <person name="Klenk H.-P."/>
        </authorList>
    </citation>
    <scope>NUCLEOTIDE SEQUENCE</scope>
    <source>
        <strain evidence="9">DSM 43175</strain>
    </source>
</reference>